<dbReference type="GO" id="GO:0046872">
    <property type="term" value="F:metal ion binding"/>
    <property type="evidence" value="ECO:0007669"/>
    <property type="project" value="UniProtKB-KW"/>
</dbReference>
<keyword evidence="4" id="KW-0408">Iron</keyword>
<dbReference type="GO" id="GO:0003824">
    <property type="term" value="F:catalytic activity"/>
    <property type="evidence" value="ECO:0007669"/>
    <property type="project" value="InterPro"/>
</dbReference>
<name>A0A1K1TF78_9GAMM</name>
<dbReference type="STRING" id="1122209.SAMN02745752_00114"/>
<dbReference type="Pfam" id="PF12345">
    <property type="entry name" value="DUF3641"/>
    <property type="match status" value="1"/>
</dbReference>
<keyword evidence="9" id="KW-1185">Reference proteome</keyword>
<keyword evidence="5" id="KW-0411">Iron-sulfur</keyword>
<dbReference type="InterPro" id="IPR013785">
    <property type="entry name" value="Aldolase_TIM"/>
</dbReference>
<dbReference type="SFLD" id="SFLDG01067">
    <property type="entry name" value="SPASM/twitch_domain_containing"/>
    <property type="match status" value="1"/>
</dbReference>
<dbReference type="InterPro" id="IPR058240">
    <property type="entry name" value="rSAM_sf"/>
</dbReference>
<dbReference type="RefSeq" id="WP_072324375.1">
    <property type="nucleotide sequence ID" value="NZ_FPJW01000001.1"/>
</dbReference>
<evidence type="ECO:0000259" key="7">
    <source>
        <dbReference type="Pfam" id="PF12345"/>
    </source>
</evidence>
<comment type="cofactor">
    <cofactor evidence="1">
        <name>[4Fe-4S] cluster</name>
        <dbReference type="ChEBI" id="CHEBI:49883"/>
    </cofactor>
</comment>
<dbReference type="Gene3D" id="3.20.20.70">
    <property type="entry name" value="Aldolase class I"/>
    <property type="match status" value="1"/>
</dbReference>
<dbReference type="OrthoDB" id="9810775at2"/>
<feature type="domain" description="Arsenosugar biosynthesis radical SAM protein ArsS-like C-terminal" evidence="7">
    <location>
        <begin position="183"/>
        <end position="318"/>
    </location>
</feature>
<evidence type="ECO:0000256" key="4">
    <source>
        <dbReference type="ARBA" id="ARBA00023004"/>
    </source>
</evidence>
<dbReference type="Proteomes" id="UP000182350">
    <property type="component" value="Unassembled WGS sequence"/>
</dbReference>
<reference evidence="8 9" key="1">
    <citation type="submission" date="2016-11" db="EMBL/GenBank/DDBJ databases">
        <authorList>
            <person name="Jaros S."/>
            <person name="Januszkiewicz K."/>
            <person name="Wedrychowicz H."/>
        </authorList>
    </citation>
    <scope>NUCLEOTIDE SEQUENCE [LARGE SCALE GENOMIC DNA]</scope>
    <source>
        <strain evidence="8 9">DSM 21637</strain>
    </source>
</reference>
<accession>A0A1K1TF78</accession>
<dbReference type="AlphaFoldDB" id="A0A1K1TF78"/>
<feature type="domain" description="Radical SAM core" evidence="6">
    <location>
        <begin position="27"/>
        <end position="163"/>
    </location>
</feature>
<evidence type="ECO:0000256" key="5">
    <source>
        <dbReference type="ARBA" id="ARBA00023014"/>
    </source>
</evidence>
<dbReference type="InterPro" id="IPR024521">
    <property type="entry name" value="ArsS-like_C"/>
</dbReference>
<organism evidence="8 9">
    <name type="scientific">Marinospirillum alkaliphilum DSM 21637</name>
    <dbReference type="NCBI Taxonomy" id="1122209"/>
    <lineage>
        <taxon>Bacteria</taxon>
        <taxon>Pseudomonadati</taxon>
        <taxon>Pseudomonadota</taxon>
        <taxon>Gammaproteobacteria</taxon>
        <taxon>Oceanospirillales</taxon>
        <taxon>Oceanospirillaceae</taxon>
        <taxon>Marinospirillum</taxon>
    </lineage>
</organism>
<evidence type="ECO:0000256" key="2">
    <source>
        <dbReference type="ARBA" id="ARBA00022691"/>
    </source>
</evidence>
<evidence type="ECO:0000259" key="6">
    <source>
        <dbReference type="Pfam" id="PF04055"/>
    </source>
</evidence>
<evidence type="ECO:0000256" key="1">
    <source>
        <dbReference type="ARBA" id="ARBA00001966"/>
    </source>
</evidence>
<dbReference type="CDD" id="cd01335">
    <property type="entry name" value="Radical_SAM"/>
    <property type="match status" value="1"/>
</dbReference>
<dbReference type="NCBIfam" id="TIGR04167">
    <property type="entry name" value="rSAM_SeCys"/>
    <property type="match status" value="1"/>
</dbReference>
<evidence type="ECO:0000256" key="3">
    <source>
        <dbReference type="ARBA" id="ARBA00022723"/>
    </source>
</evidence>
<dbReference type="SUPFAM" id="SSF102114">
    <property type="entry name" value="Radical SAM enzymes"/>
    <property type="match status" value="1"/>
</dbReference>
<dbReference type="GO" id="GO:0051536">
    <property type="term" value="F:iron-sulfur cluster binding"/>
    <property type="evidence" value="ECO:0007669"/>
    <property type="project" value="UniProtKB-KW"/>
</dbReference>
<dbReference type="PANTHER" id="PTHR43728:SF1">
    <property type="entry name" value="FE-S OXIDOREDUCTASE"/>
    <property type="match status" value="1"/>
</dbReference>
<dbReference type="InterPro" id="IPR007197">
    <property type="entry name" value="rSAM"/>
</dbReference>
<dbReference type="Pfam" id="PF04055">
    <property type="entry name" value="Radical_SAM"/>
    <property type="match status" value="1"/>
</dbReference>
<gene>
    <name evidence="8" type="ORF">SAMN02745752_00114</name>
</gene>
<keyword evidence="2" id="KW-0949">S-adenosyl-L-methionine</keyword>
<proteinExistence type="predicted"/>
<dbReference type="SFLD" id="SFLDS00029">
    <property type="entry name" value="Radical_SAM"/>
    <property type="match status" value="1"/>
</dbReference>
<evidence type="ECO:0000313" key="9">
    <source>
        <dbReference type="Proteomes" id="UP000182350"/>
    </source>
</evidence>
<evidence type="ECO:0000313" key="8">
    <source>
        <dbReference type="EMBL" id="SFW99162.1"/>
    </source>
</evidence>
<sequence length="321" mass="35088">MHATLPRLIATDFPALQRSRLEVLQANITLTCNQSCFHCHVASSPKRKEAMSHATLELLLQMLDQHPSIHTLDITGGAPELHPEFRWLVSEARKRNVTVLDRCNLTILSEPGQEDTAAFLAEQQVQVVASLPCYSAENVNAQRGDGVFEASIRGLKQLNALGYGQPGAGLELHLVYNPLGPSLPPSQQSLETAYKEQLQAHFGIQFNHLLTLANMPIQRFGSTLISKGQFEPYMQLLKSSFNAATLPGLMCLNTLSVDHLGQVHDCDFNQQLQLPLGDARQPVHLQELLDVELNGRPIRVADHCYGCTAGQGSSCGGALTG</sequence>
<dbReference type="PANTHER" id="PTHR43728">
    <property type="entry name" value="SLR0304 PROTEIN"/>
    <property type="match status" value="1"/>
</dbReference>
<keyword evidence="3" id="KW-0479">Metal-binding</keyword>
<dbReference type="InterPro" id="IPR026351">
    <property type="entry name" value="rSAM_ArsS-like"/>
</dbReference>
<dbReference type="EMBL" id="FPJW01000001">
    <property type="protein sequence ID" value="SFW99162.1"/>
    <property type="molecule type" value="Genomic_DNA"/>
</dbReference>
<protein>
    <submittedName>
        <fullName evidence="8">Radical SAM/Cys-rich domain-containing protein</fullName>
    </submittedName>
</protein>